<dbReference type="Pfam" id="PF04087">
    <property type="entry name" value="DUF389"/>
    <property type="match status" value="1"/>
</dbReference>
<reference evidence="4" key="1">
    <citation type="submission" date="2017-05" db="EMBL/GenBank/DDBJ databases">
        <authorList>
            <person name="Kirkegaard R."/>
            <person name="Mcilroy J S."/>
        </authorList>
    </citation>
    <scope>NUCLEOTIDE SEQUENCE [LARGE SCALE GENOMIC DNA]</scope>
</reference>
<proteinExistence type="predicted"/>
<dbReference type="AlphaFoldDB" id="A0A1Y6K674"/>
<dbReference type="Proteomes" id="UP000195514">
    <property type="component" value="Chromosome I"/>
</dbReference>
<keyword evidence="4" id="KW-1185">Reference proteome</keyword>
<protein>
    <recommendedName>
        <fullName evidence="5">SH3b domain-containing protein</fullName>
    </recommendedName>
</protein>
<feature type="transmembrane region" description="Helical" evidence="2">
    <location>
        <begin position="230"/>
        <end position="251"/>
    </location>
</feature>
<keyword evidence="2" id="KW-0472">Membrane</keyword>
<feature type="transmembrane region" description="Helical" evidence="2">
    <location>
        <begin position="177"/>
        <end position="198"/>
    </location>
</feature>
<keyword evidence="2" id="KW-0812">Transmembrane</keyword>
<dbReference type="OrthoDB" id="162858at2"/>
<dbReference type="KEGG" id="abat:CFX1CAM_2021"/>
<organism evidence="3 4">
    <name type="scientific">Candidatus Brevifilum fermentans</name>
    <dbReference type="NCBI Taxonomy" id="1986204"/>
    <lineage>
        <taxon>Bacteria</taxon>
        <taxon>Bacillati</taxon>
        <taxon>Chloroflexota</taxon>
        <taxon>Anaerolineae</taxon>
        <taxon>Anaerolineales</taxon>
        <taxon>Anaerolineaceae</taxon>
        <taxon>Candidatus Brevifilum</taxon>
    </lineage>
</organism>
<dbReference type="EMBL" id="LT859958">
    <property type="protein sequence ID" value="SMX55086.1"/>
    <property type="molecule type" value="Genomic_DNA"/>
</dbReference>
<feature type="transmembrane region" description="Helical" evidence="2">
    <location>
        <begin position="204"/>
        <end position="223"/>
    </location>
</feature>
<evidence type="ECO:0000313" key="4">
    <source>
        <dbReference type="Proteomes" id="UP000195514"/>
    </source>
</evidence>
<dbReference type="RefSeq" id="WP_087862876.1">
    <property type="nucleotide sequence ID" value="NZ_LT859958.1"/>
</dbReference>
<dbReference type="InterPro" id="IPR005240">
    <property type="entry name" value="DUF389"/>
</dbReference>
<feature type="compositionally biased region" description="Polar residues" evidence="1">
    <location>
        <begin position="1"/>
        <end position="11"/>
    </location>
</feature>
<evidence type="ECO:0000313" key="3">
    <source>
        <dbReference type="EMBL" id="SMX55086.1"/>
    </source>
</evidence>
<dbReference type="Gene3D" id="2.30.30.40">
    <property type="entry name" value="SH3 Domains"/>
    <property type="match status" value="1"/>
</dbReference>
<feature type="transmembrane region" description="Helical" evidence="2">
    <location>
        <begin position="107"/>
        <end position="126"/>
    </location>
</feature>
<keyword evidence="2" id="KW-1133">Transmembrane helix</keyword>
<feature type="transmembrane region" description="Helical" evidence="2">
    <location>
        <begin position="146"/>
        <end position="165"/>
    </location>
</feature>
<accession>A0A1Y6K674</accession>
<feature type="transmembrane region" description="Helical" evidence="2">
    <location>
        <begin position="76"/>
        <end position="95"/>
    </location>
</feature>
<feature type="region of interest" description="Disordered" evidence="1">
    <location>
        <begin position="1"/>
        <end position="20"/>
    </location>
</feature>
<sequence length="393" mass="42104">MSLPSSESLPNDINDLPPARQRHIRRQPRSVSLAEQQILLDSLIKLTTPTPAFFIRALLGAVTLGCAFYLQNLALLVVAIVVFPFQTPLFGLALYPLTLNAKHAVKALVSTLLLILLSFAAGILAGLFQPFKYPDALGLFRFTSPYWLDIALVAISAFFSALTLIRKGKIPEGLGVLLSYMVVVPFAVIGFGLTYWSGALFVSLEHLGLAFLFAVFAFIVFGFPPKKPLGWLVVITVLAITLAVSSVGLNFSVNQVPVAPTGLPNATYRVIASISPAAPTKPVPTNTMTPTDIPPTATLAPTLAPTGLPTATSEPTTQWGVVKSETGAVIRKEPNFNAEVIGYANNADRIEILGEFTALNGSLWFEVRTAPEQTGWLLGSLLQTQTPVPTPAN</sequence>
<evidence type="ECO:0000256" key="2">
    <source>
        <dbReference type="SAM" id="Phobius"/>
    </source>
</evidence>
<evidence type="ECO:0000256" key="1">
    <source>
        <dbReference type="SAM" id="MobiDB-lite"/>
    </source>
</evidence>
<evidence type="ECO:0008006" key="5">
    <source>
        <dbReference type="Google" id="ProtNLM"/>
    </source>
</evidence>
<name>A0A1Y6K674_9CHLR</name>
<gene>
    <name evidence="3" type="ORF">CFX1CAM_2021</name>
</gene>